<dbReference type="InterPro" id="IPR005135">
    <property type="entry name" value="Endo/exonuclease/phosphatase"/>
</dbReference>
<evidence type="ECO:0000313" key="2">
    <source>
        <dbReference type="EMBL" id="GFX89791.1"/>
    </source>
</evidence>
<comment type="caution">
    <text evidence="2">The sequence shown here is derived from an EMBL/GenBank/DDBJ whole genome shotgun (WGS) entry which is preliminary data.</text>
</comment>
<sequence length="902" mass="104155">MYSSSPIGLSLCSWNANGLLRRNAELRLFIEKHSPDILLIQETHLRPSHTFNIANYTCHRNDRITDGSRSAGGTLILIKSSLKHYCLPTPPLRALEATNIILTPPKHDPISITSVYIPPSSDENLFTLDIEYFIQTANNCVLFGDFNASHTAWNCNNISNRGRHLYNFANMVNLNIAYPPTPTRFGYNSANTIDIAIIKNFYYPFTINSIDDLSSDHNPVFLNFNFKLTIEPPNPRAVSTDWNAFRLNLNNNLSLFDYHPNSINNTCELENKISEFTEAVIDTHSHASRPIGTDRRNFTPQHINRLLKLKNYLRKQYHQTLNPIFKSQYNRAQSDFKKELKKHNDSIWQKRLESLNTTDNSLWRTQKFFKNKRSKIPPLNCATGTAVTDQQKANLLATNIKYNFIENDRDNDIYNQSDEIINSTVHNFLSTPPTTLIQPALPDEIIHYIKHVNAKKAPGKDLITNRMLKNFPVKLILILTILINKILKFNHFPDNWKEAIIFPINKPGKDPHLATSYRPISLLSTISKLTESIILHRLKNFINEHNLLNPNQYGFTNKLSTLHPLLRLTEHISEGFQKRKSTGAVFLDIQKAFDRVWINGLTFKLISYNLPPPLIHLIHSYLTNRTFKIRINETLSNEHSVSAGCPQGSLLGPLLFNLYVNDIPDYTLTKINLYADDTAIHATYKNLSTITFAINKHLHHLQNFYDKWKISINVEKSTAIIFTKKHSLPPPIMMYNKQIPWSQEAKYLGIIFDTRLTWKKHIQYTRDKFRKIMFKLYPLIGRNSHLSRENKVLLYTAVMRPIIAYASPVWGYAAKTNINILDTLQNSLIRMIVKATRYMRNDDIRKALKITSFKTHIQNLAVNFFNDLPATNNLNMLNLNSYIPDDNSKRPRRILLDSYNPP</sequence>
<dbReference type="EMBL" id="BMAU01021078">
    <property type="protein sequence ID" value="GFX89791.1"/>
    <property type="molecule type" value="Genomic_DNA"/>
</dbReference>
<keyword evidence="2" id="KW-0548">Nucleotidyltransferase</keyword>
<gene>
    <name evidence="2" type="primary">X-element ORF2</name>
    <name evidence="2" type="ORF">TNCV_2245911</name>
</gene>
<proteinExistence type="predicted"/>
<dbReference type="Proteomes" id="UP000887159">
    <property type="component" value="Unassembled WGS sequence"/>
</dbReference>
<dbReference type="Pfam" id="PF03372">
    <property type="entry name" value="Exo_endo_phos"/>
    <property type="match status" value="1"/>
</dbReference>
<dbReference type="PROSITE" id="PS50878">
    <property type="entry name" value="RT_POL"/>
    <property type="match status" value="1"/>
</dbReference>
<dbReference type="SUPFAM" id="SSF56219">
    <property type="entry name" value="DNase I-like"/>
    <property type="match status" value="1"/>
</dbReference>
<dbReference type="InterPro" id="IPR000477">
    <property type="entry name" value="RT_dom"/>
</dbReference>
<keyword evidence="2" id="KW-0808">Transferase</keyword>
<dbReference type="PANTHER" id="PTHR36688">
    <property type="entry name" value="ENDO/EXONUCLEASE/PHOSPHATASE DOMAIN-CONTAINING PROTEIN"/>
    <property type="match status" value="1"/>
</dbReference>
<protein>
    <submittedName>
        <fullName evidence="2">Probable RNA-directed DNA polymerase from transposon X-element</fullName>
    </submittedName>
</protein>
<dbReference type="InterPro" id="IPR043502">
    <property type="entry name" value="DNA/RNA_pol_sf"/>
</dbReference>
<dbReference type="GO" id="GO:0003964">
    <property type="term" value="F:RNA-directed DNA polymerase activity"/>
    <property type="evidence" value="ECO:0007669"/>
    <property type="project" value="UniProtKB-KW"/>
</dbReference>
<reference evidence="2" key="1">
    <citation type="submission" date="2020-08" db="EMBL/GenBank/DDBJ databases">
        <title>Multicomponent nature underlies the extraordinary mechanical properties of spider dragline silk.</title>
        <authorList>
            <person name="Kono N."/>
            <person name="Nakamura H."/>
            <person name="Mori M."/>
            <person name="Yoshida Y."/>
            <person name="Ohtoshi R."/>
            <person name="Malay A.D."/>
            <person name="Moran D.A.P."/>
            <person name="Tomita M."/>
            <person name="Numata K."/>
            <person name="Arakawa K."/>
        </authorList>
    </citation>
    <scope>NUCLEOTIDE SEQUENCE</scope>
</reference>
<dbReference type="PANTHER" id="PTHR36688:SF2">
    <property type="entry name" value="ENDONUCLEASE_EXONUCLEASE_PHOSPHATASE DOMAIN-CONTAINING PROTEIN"/>
    <property type="match status" value="1"/>
</dbReference>
<evidence type="ECO:0000259" key="1">
    <source>
        <dbReference type="PROSITE" id="PS50878"/>
    </source>
</evidence>
<accession>A0A8X6URM9</accession>
<dbReference type="Pfam" id="PF00078">
    <property type="entry name" value="RVT_1"/>
    <property type="match status" value="1"/>
</dbReference>
<dbReference type="InterPro" id="IPR052560">
    <property type="entry name" value="RdDP_mobile_element"/>
</dbReference>
<keyword evidence="3" id="KW-1185">Reference proteome</keyword>
<keyword evidence="2" id="KW-0695">RNA-directed DNA polymerase</keyword>
<dbReference type="SUPFAM" id="SSF56672">
    <property type="entry name" value="DNA/RNA polymerases"/>
    <property type="match status" value="1"/>
</dbReference>
<organism evidence="2 3">
    <name type="scientific">Trichonephila clavipes</name>
    <name type="common">Golden silk orbweaver</name>
    <name type="synonym">Nephila clavipes</name>
    <dbReference type="NCBI Taxonomy" id="2585209"/>
    <lineage>
        <taxon>Eukaryota</taxon>
        <taxon>Metazoa</taxon>
        <taxon>Ecdysozoa</taxon>
        <taxon>Arthropoda</taxon>
        <taxon>Chelicerata</taxon>
        <taxon>Arachnida</taxon>
        <taxon>Araneae</taxon>
        <taxon>Araneomorphae</taxon>
        <taxon>Entelegynae</taxon>
        <taxon>Araneoidea</taxon>
        <taxon>Nephilidae</taxon>
        <taxon>Trichonephila</taxon>
    </lineage>
</organism>
<feature type="domain" description="Reverse transcriptase" evidence="1">
    <location>
        <begin position="485"/>
        <end position="752"/>
    </location>
</feature>
<dbReference type="InterPro" id="IPR036691">
    <property type="entry name" value="Endo/exonu/phosph_ase_sf"/>
</dbReference>
<evidence type="ECO:0000313" key="3">
    <source>
        <dbReference type="Proteomes" id="UP000887159"/>
    </source>
</evidence>
<dbReference type="AlphaFoldDB" id="A0A8X6URM9"/>
<dbReference type="CDD" id="cd01650">
    <property type="entry name" value="RT_nLTR_like"/>
    <property type="match status" value="1"/>
</dbReference>
<dbReference type="Gene3D" id="3.60.10.10">
    <property type="entry name" value="Endonuclease/exonuclease/phosphatase"/>
    <property type="match status" value="1"/>
</dbReference>
<name>A0A8X6URM9_TRICX</name>